<comment type="caution">
    <text evidence="1">The sequence shown here is derived from an EMBL/GenBank/DDBJ whole genome shotgun (WGS) entry which is preliminary data.</text>
</comment>
<dbReference type="InterPro" id="IPR007325">
    <property type="entry name" value="KFase/CYL"/>
</dbReference>
<dbReference type="Pfam" id="PF04199">
    <property type="entry name" value="Cyclase"/>
    <property type="match status" value="1"/>
</dbReference>
<proteinExistence type="predicted"/>
<name>A0ABS0XGL7_9ACTN</name>
<dbReference type="RefSeq" id="WP_190120300.1">
    <property type="nucleotide sequence ID" value="NZ_BMVR01000023.1"/>
</dbReference>
<reference evidence="1 2" key="1">
    <citation type="submission" date="2020-12" db="EMBL/GenBank/DDBJ databases">
        <title>Streptomyces typhae sp. nov., a novel endophytic actinomycete isolated from the root of cattail pollen (Typha angustifolia L.).</title>
        <authorList>
            <person name="Peng C."/>
            <person name="Liu C."/>
        </authorList>
    </citation>
    <scope>NUCLEOTIDE SEQUENCE [LARGE SCALE GENOMIC DNA]</scope>
    <source>
        <strain evidence="1 2">JCM 4753</strain>
    </source>
</reference>
<evidence type="ECO:0000313" key="1">
    <source>
        <dbReference type="EMBL" id="MBJ3812381.1"/>
    </source>
</evidence>
<dbReference type="SUPFAM" id="SSF102198">
    <property type="entry name" value="Putative cyclase"/>
    <property type="match status" value="1"/>
</dbReference>
<dbReference type="Gene3D" id="3.50.30.50">
    <property type="entry name" value="Putative cyclase"/>
    <property type="match status" value="1"/>
</dbReference>
<accession>A0ABS0XGL7</accession>
<dbReference type="InterPro" id="IPR037175">
    <property type="entry name" value="KFase_sf"/>
</dbReference>
<protein>
    <submittedName>
        <fullName evidence="1">Cyclase family protein</fullName>
    </submittedName>
</protein>
<gene>
    <name evidence="1" type="ORF">JGB26_35760</name>
</gene>
<evidence type="ECO:0000313" key="2">
    <source>
        <dbReference type="Proteomes" id="UP000634780"/>
    </source>
</evidence>
<dbReference type="EMBL" id="JAEKOZ010000036">
    <property type="protein sequence ID" value="MBJ3812381.1"/>
    <property type="molecule type" value="Genomic_DNA"/>
</dbReference>
<dbReference type="Proteomes" id="UP000634780">
    <property type="component" value="Unassembled WGS sequence"/>
</dbReference>
<sequence length="251" mass="27472">MRFVDLSVMVEPTASEPVPVEIEFVSHAEGADILGRAGGIGREEFPDRLGISLEHVKLTSHSGTHVDAPAHYGPFSEGKRARTIDELPLEWFYGPGVLLHCDTGAKEPVSAQEVETELKRIGHTLAPGDIVLINTGADRLWGSAEYFTDFRGVTREATAYLVEHGVKVMGVDSFGFDAPFSRMLAAYQASGDQAELWPAHVYGREREYCHIERLSNLTAISRPTGFTVACFPIKLKDAGAGWSRVVAMVEE</sequence>
<dbReference type="PANTHER" id="PTHR31118:SF12">
    <property type="entry name" value="CYCLASE-LIKE PROTEIN 2"/>
    <property type="match status" value="1"/>
</dbReference>
<keyword evidence="2" id="KW-1185">Reference proteome</keyword>
<dbReference type="PANTHER" id="PTHR31118">
    <property type="entry name" value="CYCLASE-LIKE PROTEIN 2"/>
    <property type="match status" value="1"/>
</dbReference>
<organism evidence="1 2">
    <name type="scientific">Streptomyces flavofungini</name>
    <dbReference type="NCBI Taxonomy" id="68200"/>
    <lineage>
        <taxon>Bacteria</taxon>
        <taxon>Bacillati</taxon>
        <taxon>Actinomycetota</taxon>
        <taxon>Actinomycetes</taxon>
        <taxon>Kitasatosporales</taxon>
        <taxon>Streptomycetaceae</taxon>
        <taxon>Streptomyces</taxon>
    </lineage>
</organism>